<evidence type="ECO:0000256" key="3">
    <source>
        <dbReference type="ARBA" id="ARBA00022737"/>
    </source>
</evidence>
<dbReference type="OMA" id="TDWREQE"/>
<comment type="function">
    <text evidence="6">Component of the PRP19-CDC5L complex that forms an integral part of the spliceosome and is required for activating pre-mRNA splicing. Participates in AID/AICDA-mediated somatic hypermutation (SHM) and class-switch recombination (CSR), 2 processes resulting in the production of high-affinity, mutated isotype-switched antibodies.</text>
</comment>
<dbReference type="InterPro" id="IPR013180">
    <property type="entry name" value="CTNNBL1_N"/>
</dbReference>
<feature type="compositionally biased region" description="Basic and acidic residues" evidence="10">
    <location>
        <begin position="10"/>
        <end position="19"/>
    </location>
</feature>
<dbReference type="PANTHER" id="PTHR14978">
    <property type="entry name" value="BETA-CATENIN-LIKE PROTEIN 1 NUCLEAR ASSOCIATED PROTEIN"/>
    <property type="match status" value="1"/>
</dbReference>
<dbReference type="InterPro" id="IPR039678">
    <property type="entry name" value="CTNNBL1"/>
</dbReference>
<evidence type="ECO:0000256" key="10">
    <source>
        <dbReference type="SAM" id="MobiDB-lite"/>
    </source>
</evidence>
<evidence type="ECO:0000256" key="4">
    <source>
        <dbReference type="ARBA" id="ARBA00023054"/>
    </source>
</evidence>
<dbReference type="GO" id="GO:0005681">
    <property type="term" value="C:spliceosomal complex"/>
    <property type="evidence" value="ECO:0007669"/>
    <property type="project" value="TreeGrafter"/>
</dbReference>
<evidence type="ECO:0000256" key="1">
    <source>
        <dbReference type="ARBA" id="ARBA00004123"/>
    </source>
</evidence>
<dbReference type="STRING" id="7757.ENSPMAP00000005593"/>
<reference evidence="12" key="1">
    <citation type="submission" date="2025-08" db="UniProtKB">
        <authorList>
            <consortium name="Ensembl"/>
        </authorList>
    </citation>
    <scope>IDENTIFICATION</scope>
</reference>
<evidence type="ECO:0000256" key="7">
    <source>
        <dbReference type="ARBA" id="ARBA00061776"/>
    </source>
</evidence>
<dbReference type="FunFam" id="1.25.10.10:FF:001136">
    <property type="entry name" value="Beta-catenin-like protein 1"/>
    <property type="match status" value="1"/>
</dbReference>
<reference evidence="12" key="2">
    <citation type="submission" date="2025-09" db="UniProtKB">
        <authorList>
            <consortium name="Ensembl"/>
        </authorList>
    </citation>
    <scope>IDENTIFICATION</scope>
</reference>
<name>S4RK60_PETMA</name>
<dbReference type="Gene3D" id="1.25.10.10">
    <property type="entry name" value="Leucine-rich Repeat Variant"/>
    <property type="match status" value="1"/>
</dbReference>
<dbReference type="HOGENOM" id="CLU_017098_2_1_1"/>
<evidence type="ECO:0000256" key="9">
    <source>
        <dbReference type="ARBA" id="ARBA00083862"/>
    </source>
</evidence>
<dbReference type="GeneTree" id="ENSGT00390000006931"/>
<evidence type="ECO:0000256" key="5">
    <source>
        <dbReference type="ARBA" id="ARBA00023242"/>
    </source>
</evidence>
<dbReference type="AlphaFoldDB" id="S4RK60"/>
<keyword evidence="3" id="KW-0677">Repeat</keyword>
<keyword evidence="5" id="KW-0539">Nucleus</keyword>
<proteinExistence type="predicted"/>
<dbReference type="PANTHER" id="PTHR14978:SF0">
    <property type="entry name" value="BETA-CATENIN-LIKE PROTEIN 1"/>
    <property type="match status" value="1"/>
</dbReference>
<dbReference type="SUPFAM" id="SSF48371">
    <property type="entry name" value="ARM repeat"/>
    <property type="match status" value="1"/>
</dbReference>
<feature type="region of interest" description="Disordered" evidence="10">
    <location>
        <begin position="1"/>
        <end position="59"/>
    </location>
</feature>
<dbReference type="SMART" id="SM01156">
    <property type="entry name" value="DUF1716"/>
    <property type="match status" value="1"/>
</dbReference>
<protein>
    <recommendedName>
        <fullName evidence="8">Beta-catenin-like protein 1</fullName>
    </recommendedName>
    <alternativeName>
        <fullName evidence="9">Nuclear-associated protein</fullName>
    </alternativeName>
</protein>
<dbReference type="Ensembl" id="ENSPMAT00000005614.1">
    <property type="protein sequence ID" value="ENSPMAP00000005593.1"/>
    <property type="gene ID" value="ENSPMAG00000005078.1"/>
</dbReference>
<evidence type="ECO:0000256" key="8">
    <source>
        <dbReference type="ARBA" id="ARBA00070106"/>
    </source>
</evidence>
<comment type="subcellular location">
    <subcellularLocation>
        <location evidence="1">Nucleus</location>
    </subcellularLocation>
</comment>
<evidence type="ECO:0000259" key="11">
    <source>
        <dbReference type="SMART" id="SM01156"/>
    </source>
</evidence>
<comment type="subunit">
    <text evidence="7">Component of the PRP19-CDC5L splicing complex composed of a core complex comprising a homotetramer of PRPF19, CDC5L, PLRG1 and BCAS2, and at least three less stably associated proteins CTNNBL1, CWC15 and HSPA8. Interacts directly with CWC15 and CDC5L in the complex. Interacts with AICDA; the interaction is important for the antibody diversification activity of AICDA. Interacts with PRPF31 (via its NLS). Interacts (via its N-terminal NLS) with KPNA1 and KPNA2.</text>
</comment>
<dbReference type="GO" id="GO:0010467">
    <property type="term" value="P:gene expression"/>
    <property type="evidence" value="ECO:0007669"/>
    <property type="project" value="UniProtKB-ARBA"/>
</dbReference>
<dbReference type="InterPro" id="IPR016024">
    <property type="entry name" value="ARM-type_fold"/>
</dbReference>
<organism evidence="12">
    <name type="scientific">Petromyzon marinus</name>
    <name type="common">Sea lamprey</name>
    <dbReference type="NCBI Taxonomy" id="7757"/>
    <lineage>
        <taxon>Eukaryota</taxon>
        <taxon>Metazoa</taxon>
        <taxon>Chordata</taxon>
        <taxon>Craniata</taxon>
        <taxon>Vertebrata</taxon>
        <taxon>Cyclostomata</taxon>
        <taxon>Hyperoartia</taxon>
        <taxon>Petromyzontiformes</taxon>
        <taxon>Petromyzontidae</taxon>
        <taxon>Petromyzon</taxon>
    </lineage>
</organism>
<feature type="domain" description="Beta-catenin-like protein 1 N-terminal" evidence="11">
    <location>
        <begin position="57"/>
        <end position="168"/>
    </location>
</feature>
<accession>S4RK60</accession>
<evidence type="ECO:0000313" key="12">
    <source>
        <dbReference type="Ensembl" id="ENSPMAP00000005593.1"/>
    </source>
</evidence>
<dbReference type="InterPro" id="IPR011989">
    <property type="entry name" value="ARM-like"/>
</dbReference>
<sequence>MDVAELLKFQPDKGPKRVLDEEDDSEEELPHPPRKQGPGRGRAEPPADQQQQVEMMSKDDEVRTMEAKEEGVCAASEHRTQSLDDNGVKRMVLNFEKTTLKNQELRIKFPDNPEKFMESELDLNDVIQEMHVIATMPELYPLLVDLNSVTSLLGLLSHDNTDIPIEVVDLLQELTDVDTLHESQEGARTLTDALLNEQVVALLVQNLERLDEATKEEAVGVHNTLAIIENLTEFRPEMSTEAARQGLMQWLLKRIRAKMPFDANKLYCSEILSILLQNNDANRELLGEMEGIDVLLQQLSVFKRHDPASGEEGEMMENLFDCLCSCLMLASNRERFLRGEGLQLMNLMLREKKRSRNSALKVLDHAMVGPDGADNCHKFVDILGLRSIFPLFMKTPGRAKKAGMSEKEHEEHVCSIISSMLRNLKGQQRTRLINKFVETDCEKVDRLMELHFKYLETVSAADKKIEGEKHEMVRRGEIIDDEAQDDFYLRRLDAGLFVLQLVDYVMLEISTSGVAQIRQRVNQILNLRGGSMKVVRHIIREYTESLGDAKSEDFRQAEQKRIMDLLDEF</sequence>
<evidence type="ECO:0000256" key="6">
    <source>
        <dbReference type="ARBA" id="ARBA00058456"/>
    </source>
</evidence>
<dbReference type="Pfam" id="PF08216">
    <property type="entry name" value="CTNNBL"/>
    <property type="match status" value="1"/>
</dbReference>
<evidence type="ECO:0000256" key="2">
    <source>
        <dbReference type="ARBA" id="ARBA00022553"/>
    </source>
</evidence>
<keyword evidence="4" id="KW-0175">Coiled coil</keyword>
<keyword evidence="2" id="KW-0597">Phosphoprotein</keyword>